<evidence type="ECO:0000256" key="2">
    <source>
        <dbReference type="ARBA" id="ARBA00022679"/>
    </source>
</evidence>
<evidence type="ECO:0000256" key="4">
    <source>
        <dbReference type="ARBA" id="ARBA00022777"/>
    </source>
</evidence>
<feature type="region of interest" description="Disordered" evidence="6">
    <location>
        <begin position="1"/>
        <end position="20"/>
    </location>
</feature>
<dbReference type="InterPro" id="IPR000719">
    <property type="entry name" value="Prot_kinase_dom"/>
</dbReference>
<dbReference type="Gene3D" id="1.10.510.10">
    <property type="entry name" value="Transferase(Phosphotransferase) domain 1"/>
    <property type="match status" value="1"/>
</dbReference>
<evidence type="ECO:0000259" key="7">
    <source>
        <dbReference type="PROSITE" id="PS50011"/>
    </source>
</evidence>
<dbReference type="PANTHER" id="PTHR45646">
    <property type="entry name" value="SERINE/THREONINE-PROTEIN KINASE DOA-RELATED"/>
    <property type="match status" value="1"/>
</dbReference>
<dbReference type="PANTHER" id="PTHR45646:SF11">
    <property type="entry name" value="SERINE_THREONINE-PROTEIN KINASE DOA"/>
    <property type="match status" value="1"/>
</dbReference>
<keyword evidence="3" id="KW-0547">Nucleotide-binding</keyword>
<dbReference type="GO" id="GO:0004674">
    <property type="term" value="F:protein serine/threonine kinase activity"/>
    <property type="evidence" value="ECO:0007669"/>
    <property type="project" value="UniProtKB-KW"/>
</dbReference>
<keyword evidence="2" id="KW-0808">Transferase</keyword>
<evidence type="ECO:0000256" key="5">
    <source>
        <dbReference type="ARBA" id="ARBA00022840"/>
    </source>
</evidence>
<accession>A0A8T2RPA7</accession>
<comment type="caution">
    <text evidence="8">The sequence shown here is derived from an EMBL/GenBank/DDBJ whole genome shotgun (WGS) entry which is preliminary data.</text>
</comment>
<dbReference type="Gene3D" id="3.30.200.20">
    <property type="entry name" value="Phosphorylase Kinase, domain 1"/>
    <property type="match status" value="1"/>
</dbReference>
<keyword evidence="1" id="KW-0723">Serine/threonine-protein kinase</keyword>
<proteinExistence type="predicted"/>
<dbReference type="Proteomes" id="UP000825935">
    <property type="component" value="Chromosome 26"/>
</dbReference>
<dbReference type="GO" id="GO:0005634">
    <property type="term" value="C:nucleus"/>
    <property type="evidence" value="ECO:0007669"/>
    <property type="project" value="TreeGrafter"/>
</dbReference>
<dbReference type="InterPro" id="IPR051175">
    <property type="entry name" value="CLK_kinases"/>
</dbReference>
<evidence type="ECO:0000313" key="8">
    <source>
        <dbReference type="EMBL" id="KAH7297338.1"/>
    </source>
</evidence>
<keyword evidence="5" id="KW-0067">ATP-binding</keyword>
<evidence type="ECO:0000256" key="1">
    <source>
        <dbReference type="ARBA" id="ARBA00022527"/>
    </source>
</evidence>
<sequence>MATDLVSASHSAASGAARKRRRFGWDDPSPAFYTEDAGLRFQPSSHLMMIPQHKSIVDAPQYSSCSQKLLAHQLAAPRKKSPPWQEDDKDGHFNFKLGDDLTSRYKILQKMGEGTFGRVLECWDRDSREIVAIKVIRSAEKYREAAMIEVDILRILSKHDRDGSRGCVQIRRWFDYRNHICIVFEKLGPSLFDFLKANDYRPFSVDLVREFGRQLLESVACLAKHVTPCAHGVPGIADMHSLSLIHTDLKPENILLVSTEYTKVVDRKNTTKHSLYMKRVPKSSRVKLIDFGSTTYDKECSFSIVSTRHYRAPEVILGCGWSYPCDIWSVGCILVELCSGEVLFQTHENLEHLAMMERVLGLIPPHVIRRSTEKARDYFRHGKRLNWPDRSTSGESIRAVHRLPRLRDLIVEHADKCANLLVDILERMLKYDPYDRPTAREALNHPFFQDI</sequence>
<dbReference type="PROSITE" id="PS00108">
    <property type="entry name" value="PROTEIN_KINASE_ST"/>
    <property type="match status" value="1"/>
</dbReference>
<dbReference type="PROSITE" id="PS50011">
    <property type="entry name" value="PROTEIN_KINASE_DOM"/>
    <property type="match status" value="1"/>
</dbReference>
<dbReference type="SUPFAM" id="SSF56112">
    <property type="entry name" value="Protein kinase-like (PK-like)"/>
    <property type="match status" value="1"/>
</dbReference>
<evidence type="ECO:0000313" key="9">
    <source>
        <dbReference type="Proteomes" id="UP000825935"/>
    </source>
</evidence>
<evidence type="ECO:0000256" key="3">
    <source>
        <dbReference type="ARBA" id="ARBA00022741"/>
    </source>
</evidence>
<feature type="compositionally biased region" description="Low complexity" evidence="6">
    <location>
        <begin position="7"/>
        <end position="16"/>
    </location>
</feature>
<dbReference type="OrthoDB" id="283111at2759"/>
<dbReference type="AlphaFoldDB" id="A0A8T2RPA7"/>
<keyword evidence="9" id="KW-1185">Reference proteome</keyword>
<dbReference type="OMA" id="FIRANAM"/>
<dbReference type="Pfam" id="PF00069">
    <property type="entry name" value="Pkinase"/>
    <property type="match status" value="1"/>
</dbReference>
<name>A0A8T2RPA7_CERRI</name>
<dbReference type="EMBL" id="CM035431">
    <property type="protein sequence ID" value="KAH7297338.1"/>
    <property type="molecule type" value="Genomic_DNA"/>
</dbReference>
<dbReference type="InterPro" id="IPR011009">
    <property type="entry name" value="Kinase-like_dom_sf"/>
</dbReference>
<protein>
    <recommendedName>
        <fullName evidence="7">Protein kinase domain-containing protein</fullName>
    </recommendedName>
</protein>
<dbReference type="InterPro" id="IPR008271">
    <property type="entry name" value="Ser/Thr_kinase_AS"/>
</dbReference>
<feature type="domain" description="Protein kinase" evidence="7">
    <location>
        <begin position="105"/>
        <end position="448"/>
    </location>
</feature>
<keyword evidence="4" id="KW-0418">Kinase</keyword>
<dbReference type="SMART" id="SM00220">
    <property type="entry name" value="S_TKc"/>
    <property type="match status" value="1"/>
</dbReference>
<evidence type="ECO:0000256" key="6">
    <source>
        <dbReference type="SAM" id="MobiDB-lite"/>
    </source>
</evidence>
<gene>
    <name evidence="8" type="ORF">KP509_26G065900</name>
</gene>
<dbReference type="GO" id="GO:0005524">
    <property type="term" value="F:ATP binding"/>
    <property type="evidence" value="ECO:0007669"/>
    <property type="project" value="UniProtKB-KW"/>
</dbReference>
<dbReference type="CDD" id="cd14134">
    <property type="entry name" value="PKc_CLK"/>
    <property type="match status" value="1"/>
</dbReference>
<reference evidence="8" key="1">
    <citation type="submission" date="2021-08" db="EMBL/GenBank/DDBJ databases">
        <title>WGS assembly of Ceratopteris richardii.</title>
        <authorList>
            <person name="Marchant D.B."/>
            <person name="Chen G."/>
            <person name="Jenkins J."/>
            <person name="Shu S."/>
            <person name="Leebens-Mack J."/>
            <person name="Grimwood J."/>
            <person name="Schmutz J."/>
            <person name="Soltis P."/>
            <person name="Soltis D."/>
            <person name="Chen Z.-H."/>
        </authorList>
    </citation>
    <scope>NUCLEOTIDE SEQUENCE</scope>
    <source>
        <strain evidence="8">Whitten #5841</strain>
        <tissue evidence="8">Leaf</tissue>
    </source>
</reference>
<organism evidence="8 9">
    <name type="scientific">Ceratopteris richardii</name>
    <name type="common">Triangle waterfern</name>
    <dbReference type="NCBI Taxonomy" id="49495"/>
    <lineage>
        <taxon>Eukaryota</taxon>
        <taxon>Viridiplantae</taxon>
        <taxon>Streptophyta</taxon>
        <taxon>Embryophyta</taxon>
        <taxon>Tracheophyta</taxon>
        <taxon>Polypodiopsida</taxon>
        <taxon>Polypodiidae</taxon>
        <taxon>Polypodiales</taxon>
        <taxon>Pteridineae</taxon>
        <taxon>Pteridaceae</taxon>
        <taxon>Parkerioideae</taxon>
        <taxon>Ceratopteris</taxon>
    </lineage>
</organism>